<name>A0A084WUI4_ANOSI</name>
<accession>A0A084WUI4</accession>
<dbReference type="Proteomes" id="UP000030765">
    <property type="component" value="Unassembled WGS sequence"/>
</dbReference>
<sequence>MAPYKLFTDVPIAHYISFHFLLPPGVGVYISRIEEGSVAERAGLRPGDTILEVNGTPFTSINHEEALKPQYDRAVSSFEGEKC</sequence>
<dbReference type="GO" id="GO:0005929">
    <property type="term" value="C:cilium"/>
    <property type="evidence" value="ECO:0007669"/>
    <property type="project" value="TreeGrafter"/>
</dbReference>
<dbReference type="PANTHER" id="PTHR23116">
    <property type="entry name" value="PDZ DOMAIN CONTAINING WHIRLIN AND HARMONIN-RELATED"/>
    <property type="match status" value="1"/>
</dbReference>
<proteinExistence type="predicted"/>
<dbReference type="OrthoDB" id="5911912at2759"/>
<dbReference type="GO" id="GO:0005886">
    <property type="term" value="C:plasma membrane"/>
    <property type="evidence" value="ECO:0007669"/>
    <property type="project" value="TreeGrafter"/>
</dbReference>
<dbReference type="EnsemblMetazoa" id="ASIC022322-RA">
    <property type="protein sequence ID" value="ASIC022322-PA"/>
    <property type="gene ID" value="ASIC022322"/>
</dbReference>
<gene>
    <name evidence="5" type="ORF">ZHAS_00022322</name>
</gene>
<dbReference type="VEuPathDB" id="VectorBase:ASIC022322"/>
<dbReference type="EMBL" id="KE525423">
    <property type="protein sequence ID" value="KFB53878.1"/>
    <property type="molecule type" value="Genomic_DNA"/>
</dbReference>
<comment type="subcellular location">
    <subcellularLocation>
        <location evidence="1">Cell projection</location>
    </subcellularLocation>
</comment>
<evidence type="ECO:0000256" key="3">
    <source>
        <dbReference type="ARBA" id="ARBA00023273"/>
    </source>
</evidence>
<dbReference type="InterPro" id="IPR001478">
    <property type="entry name" value="PDZ"/>
</dbReference>
<dbReference type="InterPro" id="IPR051844">
    <property type="entry name" value="USH2_Complex_Protein"/>
</dbReference>
<dbReference type="GO" id="GO:0032426">
    <property type="term" value="C:stereocilium tip"/>
    <property type="evidence" value="ECO:0007669"/>
    <property type="project" value="TreeGrafter"/>
</dbReference>
<dbReference type="STRING" id="74873.A0A084WUI4"/>
<evidence type="ECO:0000256" key="2">
    <source>
        <dbReference type="ARBA" id="ARBA00022737"/>
    </source>
</evidence>
<dbReference type="PANTHER" id="PTHR23116:SF29">
    <property type="entry name" value="PDZ DOMAIN-CONTAINING PROTEIN 7"/>
    <property type="match status" value="1"/>
</dbReference>
<evidence type="ECO:0000313" key="5">
    <source>
        <dbReference type="EMBL" id="KFB53878.1"/>
    </source>
</evidence>
<dbReference type="SMART" id="SM00228">
    <property type="entry name" value="PDZ"/>
    <property type="match status" value="1"/>
</dbReference>
<protein>
    <submittedName>
        <fullName evidence="6">PDZ domain-containing protein</fullName>
    </submittedName>
</protein>
<evidence type="ECO:0000313" key="7">
    <source>
        <dbReference type="Proteomes" id="UP000030765"/>
    </source>
</evidence>
<dbReference type="Gene3D" id="2.30.42.10">
    <property type="match status" value="1"/>
</dbReference>
<reference evidence="6" key="2">
    <citation type="submission" date="2020-05" db="UniProtKB">
        <authorList>
            <consortium name="EnsemblMetazoa"/>
        </authorList>
    </citation>
    <scope>IDENTIFICATION</scope>
</reference>
<keyword evidence="7" id="KW-1185">Reference proteome</keyword>
<reference evidence="5 7" key="1">
    <citation type="journal article" date="2014" name="BMC Genomics">
        <title>Genome sequence of Anopheles sinensis provides insight into genetics basis of mosquito competence for malaria parasites.</title>
        <authorList>
            <person name="Zhou D."/>
            <person name="Zhang D."/>
            <person name="Ding G."/>
            <person name="Shi L."/>
            <person name="Hou Q."/>
            <person name="Ye Y."/>
            <person name="Xu Y."/>
            <person name="Zhou H."/>
            <person name="Xiong C."/>
            <person name="Li S."/>
            <person name="Yu J."/>
            <person name="Hong S."/>
            <person name="Yu X."/>
            <person name="Zou P."/>
            <person name="Chen C."/>
            <person name="Chang X."/>
            <person name="Wang W."/>
            <person name="Lv Y."/>
            <person name="Sun Y."/>
            <person name="Ma L."/>
            <person name="Shen B."/>
            <person name="Zhu C."/>
        </authorList>
    </citation>
    <scope>NUCLEOTIDE SEQUENCE [LARGE SCALE GENOMIC DNA]</scope>
</reference>
<dbReference type="GO" id="GO:0002142">
    <property type="term" value="C:stereocilia ankle link complex"/>
    <property type="evidence" value="ECO:0007669"/>
    <property type="project" value="TreeGrafter"/>
</dbReference>
<evidence type="ECO:0000313" key="6">
    <source>
        <dbReference type="EnsemblMetazoa" id="ASIC022322-PA"/>
    </source>
</evidence>
<feature type="domain" description="PDZ" evidence="4">
    <location>
        <begin position="27"/>
        <end position="68"/>
    </location>
</feature>
<dbReference type="PROSITE" id="PS50106">
    <property type="entry name" value="PDZ"/>
    <property type="match status" value="1"/>
</dbReference>
<organism evidence="5">
    <name type="scientific">Anopheles sinensis</name>
    <name type="common">Mosquito</name>
    <dbReference type="NCBI Taxonomy" id="74873"/>
    <lineage>
        <taxon>Eukaryota</taxon>
        <taxon>Metazoa</taxon>
        <taxon>Ecdysozoa</taxon>
        <taxon>Arthropoda</taxon>
        <taxon>Hexapoda</taxon>
        <taxon>Insecta</taxon>
        <taxon>Pterygota</taxon>
        <taxon>Neoptera</taxon>
        <taxon>Endopterygota</taxon>
        <taxon>Diptera</taxon>
        <taxon>Nematocera</taxon>
        <taxon>Culicoidea</taxon>
        <taxon>Culicidae</taxon>
        <taxon>Anophelinae</taxon>
        <taxon>Anopheles</taxon>
    </lineage>
</organism>
<dbReference type="Pfam" id="PF00595">
    <property type="entry name" value="PDZ"/>
    <property type="match status" value="1"/>
</dbReference>
<evidence type="ECO:0000259" key="4">
    <source>
        <dbReference type="PROSITE" id="PS50106"/>
    </source>
</evidence>
<evidence type="ECO:0000256" key="1">
    <source>
        <dbReference type="ARBA" id="ARBA00004316"/>
    </source>
</evidence>
<dbReference type="EMBL" id="ATLV01027085">
    <property type="status" value="NOT_ANNOTATED_CDS"/>
    <property type="molecule type" value="Genomic_DNA"/>
</dbReference>
<dbReference type="InterPro" id="IPR036034">
    <property type="entry name" value="PDZ_sf"/>
</dbReference>
<keyword evidence="2" id="KW-0677">Repeat</keyword>
<dbReference type="AlphaFoldDB" id="A0A084WUI4"/>
<keyword evidence="3" id="KW-0966">Cell projection</keyword>
<dbReference type="SUPFAM" id="SSF50156">
    <property type="entry name" value="PDZ domain-like"/>
    <property type="match status" value="1"/>
</dbReference>